<dbReference type="InterPro" id="IPR015943">
    <property type="entry name" value="WD40/YVTN_repeat-like_dom_sf"/>
</dbReference>
<evidence type="ECO:0000256" key="1">
    <source>
        <dbReference type="SAM" id="MobiDB-lite"/>
    </source>
</evidence>
<evidence type="ECO:0000313" key="4">
    <source>
        <dbReference type="Proteomes" id="UP001272242"/>
    </source>
</evidence>
<keyword evidence="2" id="KW-0732">Signal</keyword>
<feature type="signal peptide" evidence="2">
    <location>
        <begin position="1"/>
        <end position="33"/>
    </location>
</feature>
<evidence type="ECO:0000256" key="2">
    <source>
        <dbReference type="SAM" id="SignalP"/>
    </source>
</evidence>
<feature type="chain" id="PRO_5047534423" description="Translocation protein TolB" evidence="2">
    <location>
        <begin position="34"/>
        <end position="1156"/>
    </location>
</feature>
<evidence type="ECO:0008006" key="5">
    <source>
        <dbReference type="Google" id="ProtNLM"/>
    </source>
</evidence>
<feature type="compositionally biased region" description="Polar residues" evidence="1">
    <location>
        <begin position="73"/>
        <end position="84"/>
    </location>
</feature>
<feature type="region of interest" description="Disordered" evidence="1">
    <location>
        <begin position="493"/>
        <end position="513"/>
    </location>
</feature>
<gene>
    <name evidence="3" type="ORF">R5W23_006502</name>
</gene>
<sequence length="1156" mass="121780">MPRSRSLRLVVAHSPRPLSVLGLVLALAGAAQALSPFNTGEARKSVVSFKRIPPAPGPAVGSGVLVRDGSVTSTNRHVGLSSPSRPDERPVTPPTAPRVDAKPGELPGAAPELDKAPLFDLTKGAGLPGYLKASPTMLGDARGLRGGEARVTAPDLGGKDFTFDVLFRFDDDERAIGLMGVTTAGPATRAFDASVGSRVHGPGFGGYATLSITGKAEGQLGGRAFKTAGPHLFRIDKKGDALTLAIGEWKDGKFGPYSVKTLAISKDAPVLAKEGGVPFFGHDATYLGVRLAVDGKAVDPGKPAPAPADVSKVPFTPLGGASPLPAYLATDAAGLADKDGLRLDKAAYRTNIAGLIDKDFVFDFRFQFQEGERGIFVVGLAGEKGAGVSSRVHGPGYGGYGTLAISGQEELQLGAFKTAGPHLFRIEKRGPVLTLAIGAEKDGAFVPTAAKMIPRLATVAPHLTPQACAVFVSGGGGRLEAVRFVVNGKAVPASAAGGPKVGDPKTTGPKTAAPKTAAAANGIEGREHLIRLADAPLPSYLSAQPGLTFEPAGGLVLRDRLVRTTAADFATKDFTLDVVFRFKDKEQAICVVGIGAAAPRPGGGIDLKDSVCSRLHGPGHGGYGTVTVSGQEERGLGAYKTEGPHLFRLRKKGNVLTMAVCIGFSGRFTADIEQSITDLKAAAPFLTRENSWLFFGAGGGVESVRLAVDGEPIESRDLALNLPARVVAGRALKRPLVSTPGSKTFAVAAGPKGFAVTADGKTSWVPAVEQLGRHEVRINVAGPKETVQAVLAIEVVSAADADAVGGDLSKIDRLYRLPLAAEPAHIAPGFDRASLLLVEGERLRRLTGGGLTVKEELRLPAKYERLFEREGYFVGLSDEKKALHVIDKKTLKVRRSVKMDYRARTDLAPHPTRAVCYVCVVTGGDGPPARILIVEEDTGDVLEPAGLFGSWAVVSPDGRELYAGYRETYQKGARLLFNPDRIHVVPEYGTFDALIVYDITRDTPAMRRLKEGPGGNGSGVVMSPDGKRLTYLSHTGYPVSSGEIPAWTPTSFDKRPVGYPTKEHQASTAWIAYHPTLNIAAVPAKGGVVCYDRETGDAQPKRADLTYPSLRDVTAKRVYFSPDGRHLLLECEDSGGRSLRRVRLNLTPAEAAKLSK</sequence>
<dbReference type="RefSeq" id="WP_320686075.1">
    <property type="nucleotide sequence ID" value="NZ_JAXBLV010000099.1"/>
</dbReference>
<proteinExistence type="predicted"/>
<reference evidence="4" key="1">
    <citation type="journal article" date="2023" name="Mar. Drugs">
        <title>Gemmata algarum, a Novel Planctomycete Isolated from an Algal Mat, Displays Antimicrobial Activity.</title>
        <authorList>
            <person name="Kumar G."/>
            <person name="Kallscheuer N."/>
            <person name="Kashif M."/>
            <person name="Ahamad S."/>
            <person name="Jagadeeshwari U."/>
            <person name="Pannikurungottu S."/>
            <person name="Haufschild T."/>
            <person name="Kabuu M."/>
            <person name="Sasikala C."/>
            <person name="Jogler C."/>
            <person name="Ramana C."/>
        </authorList>
    </citation>
    <scope>NUCLEOTIDE SEQUENCE [LARGE SCALE GENOMIC DNA]</scope>
    <source>
        <strain evidence="4">JC673</strain>
    </source>
</reference>
<name>A0ABU5EWE9_9BACT</name>
<evidence type="ECO:0000313" key="3">
    <source>
        <dbReference type="EMBL" id="MDY3559283.1"/>
    </source>
</evidence>
<dbReference type="Proteomes" id="UP001272242">
    <property type="component" value="Unassembled WGS sequence"/>
</dbReference>
<dbReference type="EMBL" id="JAXBLV010000099">
    <property type="protein sequence ID" value="MDY3559283.1"/>
    <property type="molecule type" value="Genomic_DNA"/>
</dbReference>
<comment type="caution">
    <text evidence="3">The sequence shown here is derived from an EMBL/GenBank/DDBJ whole genome shotgun (WGS) entry which is preliminary data.</text>
</comment>
<dbReference type="SUPFAM" id="SSF75011">
    <property type="entry name" value="3-carboxy-cis,cis-mucoante lactonizing enzyme"/>
    <property type="match status" value="1"/>
</dbReference>
<organism evidence="3 4">
    <name type="scientific">Gemmata algarum</name>
    <dbReference type="NCBI Taxonomy" id="2975278"/>
    <lineage>
        <taxon>Bacteria</taxon>
        <taxon>Pseudomonadati</taxon>
        <taxon>Planctomycetota</taxon>
        <taxon>Planctomycetia</taxon>
        <taxon>Gemmatales</taxon>
        <taxon>Gemmataceae</taxon>
        <taxon>Gemmata</taxon>
    </lineage>
</organism>
<protein>
    <recommendedName>
        <fullName evidence="5">Translocation protein TolB</fullName>
    </recommendedName>
</protein>
<dbReference type="Gene3D" id="2.130.10.10">
    <property type="entry name" value="YVTN repeat-like/Quinoprotein amine dehydrogenase"/>
    <property type="match status" value="1"/>
</dbReference>
<feature type="compositionally biased region" description="Low complexity" evidence="1">
    <location>
        <begin position="504"/>
        <end position="513"/>
    </location>
</feature>
<feature type="region of interest" description="Disordered" evidence="1">
    <location>
        <begin position="73"/>
        <end position="112"/>
    </location>
</feature>
<keyword evidence="4" id="KW-1185">Reference proteome</keyword>
<accession>A0ABU5EWE9</accession>